<reference evidence="1" key="2">
    <citation type="journal article" date="2014" name="ISME J.">
        <title>Microbial stratification in low pH oxic and suboxic macroscopic growths along an acid mine drainage.</title>
        <authorList>
            <person name="Mendez-Garcia C."/>
            <person name="Mesa V."/>
            <person name="Sprenger R.R."/>
            <person name="Richter M."/>
            <person name="Diez M.S."/>
            <person name="Solano J."/>
            <person name="Bargiela R."/>
            <person name="Golyshina O.V."/>
            <person name="Manteca A."/>
            <person name="Ramos J.L."/>
            <person name="Gallego J.R."/>
            <person name="Llorente I."/>
            <person name="Martins Dos Santos V.A."/>
            <person name="Jensen O.N."/>
            <person name="Pelaez A.I."/>
            <person name="Sanchez J."/>
            <person name="Ferrer M."/>
        </authorList>
    </citation>
    <scope>NUCLEOTIDE SEQUENCE</scope>
</reference>
<dbReference type="EMBL" id="AUZY01006147">
    <property type="protein sequence ID" value="EQD55262.1"/>
    <property type="molecule type" value="Genomic_DNA"/>
</dbReference>
<name>T1ADR6_9ZZZZ</name>
<sequence length="126" mass="14735">MNGKKKGLNAFDTMKMLTSLKKEKEWLNEINSQSLQHSLVELDKAFRSFFKHNSDYPSFRSGKSNQYFIIPANFRTKENKLILPKFVDGIPFRDKSGIPEEIKQVVITKDVERYYASVFYESDETP</sequence>
<reference evidence="1" key="1">
    <citation type="submission" date="2013-08" db="EMBL/GenBank/DDBJ databases">
        <authorList>
            <person name="Mendez C."/>
            <person name="Richter M."/>
            <person name="Ferrer M."/>
            <person name="Sanchez J."/>
        </authorList>
    </citation>
    <scope>NUCLEOTIDE SEQUENCE</scope>
</reference>
<feature type="non-terminal residue" evidence="1">
    <location>
        <position position="126"/>
    </location>
</feature>
<proteinExistence type="predicted"/>
<organism evidence="1">
    <name type="scientific">mine drainage metagenome</name>
    <dbReference type="NCBI Taxonomy" id="410659"/>
    <lineage>
        <taxon>unclassified sequences</taxon>
        <taxon>metagenomes</taxon>
        <taxon>ecological metagenomes</taxon>
    </lineage>
</organism>
<gene>
    <name evidence="1" type="ORF">B1B_09312</name>
</gene>
<dbReference type="AlphaFoldDB" id="T1ADR6"/>
<comment type="caution">
    <text evidence="1">The sequence shown here is derived from an EMBL/GenBank/DDBJ whole genome shotgun (WGS) entry which is preliminary data.</text>
</comment>
<evidence type="ECO:0000313" key="1">
    <source>
        <dbReference type="EMBL" id="EQD55262.1"/>
    </source>
</evidence>
<protein>
    <submittedName>
        <fullName evidence="1">Transposase, IS605 OrfB</fullName>
    </submittedName>
</protein>
<accession>T1ADR6</accession>